<comment type="caution">
    <text evidence="5">The sequence shown here is derived from an EMBL/GenBank/DDBJ whole genome shotgun (WGS) entry which is preliminary data.</text>
</comment>
<evidence type="ECO:0000259" key="3">
    <source>
        <dbReference type="Pfam" id="PF00534"/>
    </source>
</evidence>
<feature type="domain" description="Glycosyltransferase subfamily 4-like N-terminal" evidence="4">
    <location>
        <begin position="10"/>
        <end position="100"/>
    </location>
</feature>
<evidence type="ECO:0000259" key="4">
    <source>
        <dbReference type="Pfam" id="PF13439"/>
    </source>
</evidence>
<protein>
    <submittedName>
        <fullName evidence="5">Glycosyltransferase involved in cell wall biosynthesis</fullName>
    </submittedName>
</protein>
<evidence type="ECO:0000256" key="2">
    <source>
        <dbReference type="ARBA" id="ARBA00022679"/>
    </source>
</evidence>
<dbReference type="InterPro" id="IPR028098">
    <property type="entry name" value="Glyco_trans_4-like_N"/>
</dbReference>
<dbReference type="SUPFAM" id="SSF53756">
    <property type="entry name" value="UDP-Glycosyltransferase/glycogen phosphorylase"/>
    <property type="match status" value="1"/>
</dbReference>
<sequence>MAEVLRRVVGDVVHAHWTYEWALVAMESALPKVVTVHDAPLSVLRKNRSLYWFLRYLMALRFRAGASGVSFLAVSPYVGERWAKEVGYKKLPIVIPNTVEVLDAPASGEYVNSAQFIEIANASKLKNVKGLLNAFSVVKQLRSEATLVLAGTGLDEDGLIADWARSSNLATGVVFLGPQPQSEIRHLLQRSTAHVHASLEESFGLTLIEAMSMRRPVIAGSNSGATSWVLDEGMSGVLADMNNPKSIASAMLRVLDDANLRNRVADSAYERYERLFSPRAVAEAHVAHYERILGAVEDGAVGR</sequence>
<proteinExistence type="predicted"/>
<dbReference type="Proteomes" id="UP001244563">
    <property type="component" value="Unassembled WGS sequence"/>
</dbReference>
<gene>
    <name evidence="5" type="ORF">J2T10_000268</name>
</gene>
<evidence type="ECO:0000313" key="5">
    <source>
        <dbReference type="EMBL" id="MDQ0100649.1"/>
    </source>
</evidence>
<reference evidence="5 6" key="1">
    <citation type="submission" date="2023-07" db="EMBL/GenBank/DDBJ databases">
        <title>Sorghum-associated microbial communities from plants grown in Nebraska, USA.</title>
        <authorList>
            <person name="Schachtman D."/>
        </authorList>
    </citation>
    <scope>NUCLEOTIDE SEQUENCE [LARGE SCALE GENOMIC DNA]</scope>
    <source>
        <strain evidence="5 6">CC523</strain>
    </source>
</reference>
<dbReference type="PANTHER" id="PTHR46401">
    <property type="entry name" value="GLYCOSYLTRANSFERASE WBBK-RELATED"/>
    <property type="match status" value="1"/>
</dbReference>
<keyword evidence="1" id="KW-0328">Glycosyltransferase</keyword>
<dbReference type="CDD" id="cd03801">
    <property type="entry name" value="GT4_PimA-like"/>
    <property type="match status" value="1"/>
</dbReference>
<keyword evidence="6" id="KW-1185">Reference proteome</keyword>
<organism evidence="5 6">
    <name type="scientific">Paenarthrobacter nicotinovorans</name>
    <name type="common">Arthrobacter nicotinovorans</name>
    <dbReference type="NCBI Taxonomy" id="29320"/>
    <lineage>
        <taxon>Bacteria</taxon>
        <taxon>Bacillati</taxon>
        <taxon>Actinomycetota</taxon>
        <taxon>Actinomycetes</taxon>
        <taxon>Micrococcales</taxon>
        <taxon>Micrococcaceae</taxon>
        <taxon>Paenarthrobacter</taxon>
    </lineage>
</organism>
<dbReference type="PANTHER" id="PTHR46401:SF2">
    <property type="entry name" value="GLYCOSYLTRANSFERASE WBBK-RELATED"/>
    <property type="match status" value="1"/>
</dbReference>
<evidence type="ECO:0000256" key="1">
    <source>
        <dbReference type="ARBA" id="ARBA00022676"/>
    </source>
</evidence>
<dbReference type="Pfam" id="PF00534">
    <property type="entry name" value="Glycos_transf_1"/>
    <property type="match status" value="1"/>
</dbReference>
<name>A0ABT9THC0_PAENI</name>
<dbReference type="InterPro" id="IPR001296">
    <property type="entry name" value="Glyco_trans_1"/>
</dbReference>
<evidence type="ECO:0000313" key="6">
    <source>
        <dbReference type="Proteomes" id="UP001244563"/>
    </source>
</evidence>
<dbReference type="Gene3D" id="3.40.50.2000">
    <property type="entry name" value="Glycogen Phosphorylase B"/>
    <property type="match status" value="2"/>
</dbReference>
<accession>A0ABT9THC0</accession>
<dbReference type="EMBL" id="JAUSSW010000001">
    <property type="protein sequence ID" value="MDQ0100649.1"/>
    <property type="molecule type" value="Genomic_DNA"/>
</dbReference>
<keyword evidence="2" id="KW-0808">Transferase</keyword>
<feature type="domain" description="Glycosyl transferase family 1" evidence="3">
    <location>
        <begin position="107"/>
        <end position="271"/>
    </location>
</feature>
<dbReference type="Pfam" id="PF13439">
    <property type="entry name" value="Glyco_transf_4"/>
    <property type="match status" value="1"/>
</dbReference>